<dbReference type="PRINTS" id="PR00455">
    <property type="entry name" value="HTHTETR"/>
</dbReference>
<evidence type="ECO:0000256" key="1">
    <source>
        <dbReference type="ARBA" id="ARBA00022491"/>
    </source>
</evidence>
<dbReference type="PROSITE" id="PS01081">
    <property type="entry name" value="HTH_TETR_1"/>
    <property type="match status" value="1"/>
</dbReference>
<dbReference type="GO" id="GO:0000976">
    <property type="term" value="F:transcription cis-regulatory region binding"/>
    <property type="evidence" value="ECO:0007669"/>
    <property type="project" value="TreeGrafter"/>
</dbReference>
<keyword evidence="3 5" id="KW-0238">DNA-binding</keyword>
<keyword evidence="2" id="KW-0805">Transcription regulation</keyword>
<feature type="region of interest" description="Disordered" evidence="6">
    <location>
        <begin position="1"/>
        <end position="20"/>
    </location>
</feature>
<protein>
    <submittedName>
        <fullName evidence="8">TetR/AcrR family transcriptional regulator</fullName>
    </submittedName>
</protein>
<evidence type="ECO:0000259" key="7">
    <source>
        <dbReference type="PROSITE" id="PS50977"/>
    </source>
</evidence>
<name>A0A494XV10_9BURK</name>
<dbReference type="PANTHER" id="PTHR30055:SF234">
    <property type="entry name" value="HTH-TYPE TRANSCRIPTIONAL REGULATOR BETI"/>
    <property type="match status" value="1"/>
</dbReference>
<evidence type="ECO:0000256" key="3">
    <source>
        <dbReference type="ARBA" id="ARBA00023125"/>
    </source>
</evidence>
<dbReference type="PANTHER" id="PTHR30055">
    <property type="entry name" value="HTH-TYPE TRANSCRIPTIONAL REGULATOR RUTR"/>
    <property type="match status" value="1"/>
</dbReference>
<dbReference type="InterPro" id="IPR001647">
    <property type="entry name" value="HTH_TetR"/>
</dbReference>
<gene>
    <name evidence="8" type="ORF">D7S86_14760</name>
</gene>
<feature type="DNA-binding region" description="H-T-H motif" evidence="5">
    <location>
        <begin position="56"/>
        <end position="75"/>
    </location>
</feature>
<dbReference type="Pfam" id="PF00440">
    <property type="entry name" value="TetR_N"/>
    <property type="match status" value="1"/>
</dbReference>
<dbReference type="InterPro" id="IPR009057">
    <property type="entry name" value="Homeodomain-like_sf"/>
</dbReference>
<keyword evidence="4" id="KW-0804">Transcription</keyword>
<dbReference type="GO" id="GO:0003700">
    <property type="term" value="F:DNA-binding transcription factor activity"/>
    <property type="evidence" value="ECO:0007669"/>
    <property type="project" value="TreeGrafter"/>
</dbReference>
<reference evidence="8 9" key="1">
    <citation type="submission" date="2018-10" db="EMBL/GenBank/DDBJ databases">
        <title>Robbsia sp. DHC34, isolated from soil.</title>
        <authorList>
            <person name="Gao Z.-H."/>
            <person name="Qiu L.-H."/>
        </authorList>
    </citation>
    <scope>NUCLEOTIDE SEQUENCE [LARGE SCALE GENOMIC DNA]</scope>
    <source>
        <strain evidence="8 9">DHC34</strain>
    </source>
</reference>
<evidence type="ECO:0000256" key="2">
    <source>
        <dbReference type="ARBA" id="ARBA00023015"/>
    </source>
</evidence>
<dbReference type="InterPro" id="IPR023772">
    <property type="entry name" value="DNA-bd_HTH_TetR-type_CS"/>
</dbReference>
<organism evidence="8 9">
    <name type="scientific">Pararobbsia silviterrae</name>
    <dbReference type="NCBI Taxonomy" id="1792498"/>
    <lineage>
        <taxon>Bacteria</taxon>
        <taxon>Pseudomonadati</taxon>
        <taxon>Pseudomonadota</taxon>
        <taxon>Betaproteobacteria</taxon>
        <taxon>Burkholderiales</taxon>
        <taxon>Burkholderiaceae</taxon>
        <taxon>Pararobbsia</taxon>
    </lineage>
</organism>
<feature type="compositionally biased region" description="Basic residues" evidence="6">
    <location>
        <begin position="1"/>
        <end position="11"/>
    </location>
</feature>
<keyword evidence="1" id="KW-0678">Repressor</keyword>
<comment type="caution">
    <text evidence="8">The sequence shown here is derived from an EMBL/GenBank/DDBJ whole genome shotgun (WGS) entry which is preliminary data.</text>
</comment>
<dbReference type="InterPro" id="IPR050109">
    <property type="entry name" value="HTH-type_TetR-like_transc_reg"/>
</dbReference>
<proteinExistence type="predicted"/>
<evidence type="ECO:0000313" key="8">
    <source>
        <dbReference type="EMBL" id="RKP53543.1"/>
    </source>
</evidence>
<dbReference type="PROSITE" id="PS50977">
    <property type="entry name" value="HTH_TETR_2"/>
    <property type="match status" value="1"/>
</dbReference>
<feature type="domain" description="HTH tetR-type" evidence="7">
    <location>
        <begin position="33"/>
        <end position="93"/>
    </location>
</feature>
<evidence type="ECO:0000256" key="6">
    <source>
        <dbReference type="SAM" id="MobiDB-lite"/>
    </source>
</evidence>
<dbReference type="EMBL" id="RBZU01000006">
    <property type="protein sequence ID" value="RKP53543.1"/>
    <property type="molecule type" value="Genomic_DNA"/>
</dbReference>
<evidence type="ECO:0000256" key="5">
    <source>
        <dbReference type="PROSITE-ProRule" id="PRU00335"/>
    </source>
</evidence>
<keyword evidence="9" id="KW-1185">Reference proteome</keyword>
<dbReference type="SUPFAM" id="SSF46689">
    <property type="entry name" value="Homeodomain-like"/>
    <property type="match status" value="1"/>
</dbReference>
<dbReference type="Proteomes" id="UP000270342">
    <property type="component" value="Unassembled WGS sequence"/>
</dbReference>
<evidence type="ECO:0000313" key="9">
    <source>
        <dbReference type="Proteomes" id="UP000270342"/>
    </source>
</evidence>
<sequence>MIGRPGLRHSRASGNCRYNAEPTPSDPCRNLYSAATTRLLDRAAEVFIDHGYATLTMAQLGELCGLQRRALYYHFHSKEDMFRAVLRVRNAHYQALADRVAAQALERDDSIEQVIGHWLDTRYGEFRRRLLVSPHAAELNTMAFAVGLDIMLDVARETNLKLQTLIAALVAQKRLRLRPGMTAERAAQMISDAARGVNQARPAIPADELAARYYAITEALLFGCALR</sequence>
<dbReference type="AlphaFoldDB" id="A0A494XV10"/>
<evidence type="ECO:0000256" key="4">
    <source>
        <dbReference type="ARBA" id="ARBA00023163"/>
    </source>
</evidence>
<accession>A0A494XV10</accession>
<dbReference type="Gene3D" id="1.10.357.10">
    <property type="entry name" value="Tetracycline Repressor, domain 2"/>
    <property type="match status" value="1"/>
</dbReference>